<evidence type="ECO:0000256" key="8">
    <source>
        <dbReference type="PROSITE-ProRule" id="PRU01363"/>
    </source>
</evidence>
<dbReference type="InterPro" id="IPR036736">
    <property type="entry name" value="ACP-like_sf"/>
</dbReference>
<dbReference type="SMART" id="SM01294">
    <property type="entry name" value="PKS_PP_betabranch"/>
    <property type="match status" value="1"/>
</dbReference>
<dbReference type="SMART" id="SM00824">
    <property type="entry name" value="PKS_TE"/>
    <property type="match status" value="1"/>
</dbReference>
<dbReference type="Pfam" id="PF22953">
    <property type="entry name" value="SpnB_Rossmann"/>
    <property type="match status" value="1"/>
</dbReference>
<dbReference type="InterPro" id="IPR029058">
    <property type="entry name" value="AB_hydrolase_fold"/>
</dbReference>
<dbReference type="SMART" id="SM00825">
    <property type="entry name" value="PKS_KS"/>
    <property type="match status" value="1"/>
</dbReference>
<dbReference type="InterPro" id="IPR014043">
    <property type="entry name" value="Acyl_transferase_dom"/>
</dbReference>
<dbReference type="Gene3D" id="3.30.70.3290">
    <property type="match status" value="1"/>
</dbReference>
<dbReference type="PANTHER" id="PTHR43775:SF51">
    <property type="entry name" value="INACTIVE PHENOLPHTHIOCEROL SYNTHESIS POLYKETIDE SYNTHASE TYPE I PKS1-RELATED"/>
    <property type="match status" value="1"/>
</dbReference>
<dbReference type="InterPro" id="IPR001227">
    <property type="entry name" value="Ac_transferase_dom_sf"/>
</dbReference>
<dbReference type="InterPro" id="IPR042104">
    <property type="entry name" value="PKS_dehydratase_sf"/>
</dbReference>
<dbReference type="InterPro" id="IPR006162">
    <property type="entry name" value="Ppantetheine_attach_site"/>
</dbReference>
<dbReference type="CDD" id="cd00833">
    <property type="entry name" value="PKS"/>
    <property type="match status" value="1"/>
</dbReference>
<evidence type="ECO:0000256" key="3">
    <source>
        <dbReference type="ARBA" id="ARBA00022553"/>
    </source>
</evidence>
<dbReference type="InterPro" id="IPR020806">
    <property type="entry name" value="PKS_PP-bd"/>
</dbReference>
<evidence type="ECO:0000256" key="4">
    <source>
        <dbReference type="ARBA" id="ARBA00022679"/>
    </source>
</evidence>
<dbReference type="PROSITE" id="PS52004">
    <property type="entry name" value="KS3_2"/>
    <property type="match status" value="1"/>
</dbReference>
<dbReference type="InterPro" id="IPR020807">
    <property type="entry name" value="PKS_DH"/>
</dbReference>
<dbReference type="InterPro" id="IPR057326">
    <property type="entry name" value="KR_dom"/>
</dbReference>
<dbReference type="PROSITE" id="PS00606">
    <property type="entry name" value="KS3_1"/>
    <property type="match status" value="1"/>
</dbReference>
<dbReference type="Gene3D" id="1.10.1200.10">
    <property type="entry name" value="ACP-like"/>
    <property type="match status" value="1"/>
</dbReference>
<dbReference type="InterPro" id="IPR049900">
    <property type="entry name" value="PKS_mFAS_DH"/>
</dbReference>
<dbReference type="PROSITE" id="PS52019">
    <property type="entry name" value="PKS_MFAS_DH"/>
    <property type="match status" value="1"/>
</dbReference>
<keyword evidence="7" id="KW-0012">Acyltransferase</keyword>
<dbReference type="SUPFAM" id="SSF51735">
    <property type="entry name" value="NAD(P)-binding Rossmann-fold domains"/>
    <property type="match status" value="2"/>
</dbReference>
<protein>
    <submittedName>
        <fullName evidence="12">SDR family NAD(P)-dependent oxidoreductase</fullName>
    </submittedName>
</protein>
<dbReference type="InterPro" id="IPR049552">
    <property type="entry name" value="PKS_DH_N"/>
</dbReference>
<evidence type="ECO:0000256" key="2">
    <source>
        <dbReference type="ARBA" id="ARBA00022450"/>
    </source>
</evidence>
<evidence type="ECO:0000259" key="9">
    <source>
        <dbReference type="PROSITE" id="PS50075"/>
    </source>
</evidence>
<dbReference type="InterPro" id="IPR032821">
    <property type="entry name" value="PKS_assoc"/>
</dbReference>
<evidence type="ECO:0000259" key="10">
    <source>
        <dbReference type="PROSITE" id="PS52004"/>
    </source>
</evidence>
<dbReference type="InterPro" id="IPR036299">
    <property type="entry name" value="Polyketide_synth_docking_sf"/>
</dbReference>
<evidence type="ECO:0000259" key="11">
    <source>
        <dbReference type="PROSITE" id="PS52019"/>
    </source>
</evidence>
<dbReference type="PROSITE" id="PS50075">
    <property type="entry name" value="CARRIER"/>
    <property type="match status" value="1"/>
</dbReference>
<dbReference type="Pfam" id="PF00975">
    <property type="entry name" value="Thioesterase"/>
    <property type="match status" value="1"/>
</dbReference>
<proteinExistence type="predicted"/>
<dbReference type="Pfam" id="PF08659">
    <property type="entry name" value="KR"/>
    <property type="match status" value="1"/>
</dbReference>
<keyword evidence="4" id="KW-0808">Transferase</keyword>
<dbReference type="InterPro" id="IPR050091">
    <property type="entry name" value="PKS_NRPS_Biosynth_Enz"/>
</dbReference>
<dbReference type="InterPro" id="IPR055123">
    <property type="entry name" value="SpnB-like_Rossmann"/>
</dbReference>
<dbReference type="InterPro" id="IPR020841">
    <property type="entry name" value="PKS_Beta-ketoAc_synthase_dom"/>
</dbReference>
<dbReference type="InterPro" id="IPR018201">
    <property type="entry name" value="Ketoacyl_synth_AS"/>
</dbReference>
<dbReference type="Proteomes" id="UP001598300">
    <property type="component" value="Unassembled WGS sequence"/>
</dbReference>
<evidence type="ECO:0000256" key="6">
    <source>
        <dbReference type="ARBA" id="ARBA00023268"/>
    </source>
</evidence>
<dbReference type="SMART" id="SM00826">
    <property type="entry name" value="PKS_DH"/>
    <property type="match status" value="1"/>
</dbReference>
<keyword evidence="13" id="KW-1185">Reference proteome</keyword>
<dbReference type="SMART" id="SM00822">
    <property type="entry name" value="PKS_KR"/>
    <property type="match status" value="1"/>
</dbReference>
<dbReference type="Pfam" id="PF02801">
    <property type="entry name" value="Ketoacyl-synt_C"/>
    <property type="match status" value="1"/>
</dbReference>
<dbReference type="Gene3D" id="3.10.129.110">
    <property type="entry name" value="Polyketide synthase dehydratase"/>
    <property type="match status" value="1"/>
</dbReference>
<dbReference type="SUPFAM" id="SSF53901">
    <property type="entry name" value="Thiolase-like"/>
    <property type="match status" value="1"/>
</dbReference>
<dbReference type="SMART" id="SM00827">
    <property type="entry name" value="PKS_AT"/>
    <property type="match status" value="1"/>
</dbReference>
<evidence type="ECO:0000256" key="5">
    <source>
        <dbReference type="ARBA" id="ARBA00023194"/>
    </source>
</evidence>
<dbReference type="Gene3D" id="3.40.47.10">
    <property type="match status" value="1"/>
</dbReference>
<dbReference type="SUPFAM" id="SSF101173">
    <property type="entry name" value="Docking domain B of the erythromycin polyketide synthase (DEBS)"/>
    <property type="match status" value="1"/>
</dbReference>
<evidence type="ECO:0000256" key="7">
    <source>
        <dbReference type="ARBA" id="ARBA00023315"/>
    </source>
</evidence>
<dbReference type="InterPro" id="IPR020802">
    <property type="entry name" value="TesA-like"/>
</dbReference>
<feature type="domain" description="Carrier" evidence="9">
    <location>
        <begin position="1689"/>
        <end position="1764"/>
    </location>
</feature>
<dbReference type="Gene3D" id="3.40.50.720">
    <property type="entry name" value="NAD(P)-binding Rossmann-like Domain"/>
    <property type="match status" value="1"/>
</dbReference>
<dbReference type="Pfam" id="PF00109">
    <property type="entry name" value="ketoacyl-synt"/>
    <property type="match status" value="1"/>
</dbReference>
<dbReference type="Gene3D" id="3.40.366.10">
    <property type="entry name" value="Malonyl-Coenzyme A Acyl Carrier Protein, domain 2"/>
    <property type="match status" value="1"/>
</dbReference>
<feature type="domain" description="PKS/mFAS DH" evidence="11">
    <location>
        <begin position="930"/>
        <end position="1207"/>
    </location>
</feature>
<dbReference type="Pfam" id="PF16197">
    <property type="entry name" value="KAsynt_C_assoc"/>
    <property type="match status" value="1"/>
</dbReference>
<dbReference type="Pfam" id="PF00550">
    <property type="entry name" value="PP-binding"/>
    <property type="match status" value="1"/>
</dbReference>
<evidence type="ECO:0000256" key="1">
    <source>
        <dbReference type="ARBA" id="ARBA00004792"/>
    </source>
</evidence>
<keyword evidence="6" id="KW-0511">Multifunctional enzyme</keyword>
<dbReference type="PROSITE" id="PS00012">
    <property type="entry name" value="PHOSPHOPANTETHEINE"/>
    <property type="match status" value="1"/>
</dbReference>
<accession>A0ABW6DXU1</accession>
<dbReference type="InterPro" id="IPR049551">
    <property type="entry name" value="PKS_DH_C"/>
</dbReference>
<dbReference type="InterPro" id="IPR009081">
    <property type="entry name" value="PP-bd_ACP"/>
</dbReference>
<reference evidence="12 13" key="1">
    <citation type="submission" date="2024-09" db="EMBL/GenBank/DDBJ databases">
        <title>The Natural Products Discovery Center: Release of the First 8490 Sequenced Strains for Exploring Actinobacteria Biosynthetic Diversity.</title>
        <authorList>
            <person name="Kalkreuter E."/>
            <person name="Kautsar S.A."/>
            <person name="Yang D."/>
            <person name="Bader C.D."/>
            <person name="Teijaro C.N."/>
            <person name="Fluegel L."/>
            <person name="Davis C.M."/>
            <person name="Simpson J.R."/>
            <person name="Lauterbach L."/>
            <person name="Steele A.D."/>
            <person name="Gui C."/>
            <person name="Meng S."/>
            <person name="Li G."/>
            <person name="Viehrig K."/>
            <person name="Ye F."/>
            <person name="Su P."/>
            <person name="Kiefer A.F."/>
            <person name="Nichols A."/>
            <person name="Cepeda A.J."/>
            <person name="Yan W."/>
            <person name="Fan B."/>
            <person name="Jiang Y."/>
            <person name="Adhikari A."/>
            <person name="Zheng C.-J."/>
            <person name="Schuster L."/>
            <person name="Cowan T.M."/>
            <person name="Smanski M.J."/>
            <person name="Chevrette M.G."/>
            <person name="De Carvalho L.P.S."/>
            <person name="Shen B."/>
        </authorList>
    </citation>
    <scope>NUCLEOTIDE SEQUENCE [LARGE SCALE GENOMIC DNA]</scope>
    <source>
        <strain evidence="12 13">NPDC058584</strain>
    </source>
</reference>
<dbReference type="InterPro" id="IPR014031">
    <property type="entry name" value="Ketoacyl_synth_C"/>
</dbReference>
<dbReference type="InterPro" id="IPR016036">
    <property type="entry name" value="Malonyl_transacylase_ACP-bd"/>
</dbReference>
<keyword evidence="5" id="KW-0045">Antibiotic biosynthesis</keyword>
<dbReference type="SUPFAM" id="SSF53474">
    <property type="entry name" value="alpha/beta-Hydrolases"/>
    <property type="match status" value="1"/>
</dbReference>
<dbReference type="InterPro" id="IPR013968">
    <property type="entry name" value="PKS_KR"/>
</dbReference>
<feature type="region of interest" description="C-terminal hotdog fold" evidence="8">
    <location>
        <begin position="1068"/>
        <end position="1207"/>
    </location>
</feature>
<dbReference type="SMART" id="SM00823">
    <property type="entry name" value="PKS_PP"/>
    <property type="match status" value="1"/>
</dbReference>
<dbReference type="InterPro" id="IPR016035">
    <property type="entry name" value="Acyl_Trfase/lysoPLipase"/>
</dbReference>
<dbReference type="EMBL" id="JBHXPM010000014">
    <property type="protein sequence ID" value="MFD3957702.1"/>
    <property type="molecule type" value="Genomic_DNA"/>
</dbReference>
<dbReference type="InterPro" id="IPR001031">
    <property type="entry name" value="Thioesterase"/>
</dbReference>
<evidence type="ECO:0000313" key="12">
    <source>
        <dbReference type="EMBL" id="MFD3957702.1"/>
    </source>
</evidence>
<dbReference type="RefSeq" id="WP_381300983.1">
    <property type="nucleotide sequence ID" value="NZ_JBHVRE010000029.1"/>
</dbReference>
<dbReference type="Pfam" id="PF21089">
    <property type="entry name" value="PKS_DH_N"/>
    <property type="match status" value="1"/>
</dbReference>
<dbReference type="CDD" id="cd08956">
    <property type="entry name" value="KR_3_FAS_SDR_x"/>
    <property type="match status" value="1"/>
</dbReference>
<keyword evidence="3" id="KW-0597">Phosphoprotein</keyword>
<dbReference type="InterPro" id="IPR014030">
    <property type="entry name" value="Ketoacyl_synth_N"/>
</dbReference>
<feature type="active site" description="Proton donor; for dehydratase activity" evidence="8">
    <location>
        <position position="1129"/>
    </location>
</feature>
<dbReference type="InterPro" id="IPR036291">
    <property type="entry name" value="NAD(P)-bd_dom_sf"/>
</dbReference>
<gene>
    <name evidence="12" type="ORF">ACFWR3_16690</name>
</gene>
<dbReference type="InterPro" id="IPR016039">
    <property type="entry name" value="Thiolase-like"/>
</dbReference>
<dbReference type="Gene3D" id="3.40.50.1820">
    <property type="entry name" value="alpha/beta hydrolase"/>
    <property type="match status" value="1"/>
</dbReference>
<comment type="pathway">
    <text evidence="1">Antibiotic biosynthesis.</text>
</comment>
<evidence type="ECO:0000313" key="13">
    <source>
        <dbReference type="Proteomes" id="UP001598300"/>
    </source>
</evidence>
<name>A0ABW6DXU1_9ACTN</name>
<comment type="caution">
    <text evidence="12">The sequence shown here is derived from an EMBL/GenBank/DDBJ whole genome shotgun (WGS) entry which is preliminary data.</text>
</comment>
<dbReference type="SUPFAM" id="SSF55048">
    <property type="entry name" value="Probable ACP-binding domain of malonyl-CoA ACP transacylase"/>
    <property type="match status" value="1"/>
</dbReference>
<keyword evidence="2" id="KW-0596">Phosphopantetheine</keyword>
<organism evidence="12 13">
    <name type="scientific">Streptomyces bacillaris</name>
    <dbReference type="NCBI Taxonomy" id="68179"/>
    <lineage>
        <taxon>Bacteria</taxon>
        <taxon>Bacillati</taxon>
        <taxon>Actinomycetota</taxon>
        <taxon>Actinomycetes</taxon>
        <taxon>Kitasatosporales</taxon>
        <taxon>Streptomycetaceae</taxon>
        <taxon>Streptomyces</taxon>
    </lineage>
</organism>
<feature type="domain" description="Ketosynthase family 3 (KS3)" evidence="10">
    <location>
        <begin position="36"/>
        <end position="462"/>
    </location>
</feature>
<sequence length="2048" mass="215227">MKRMSDEARLLQYLKRTTAELNRAEARLREAEEHAREPLAIVGMSCRFPGDVSTPDELWNLVDEGRDAITGFPTDRGWDLENIYDPDPSRIGKSYVRHGGFLHDASEFDPAFFGISPREALTIDPQQRLLLETTWEAFEDAGIVAEDIRGTDTGVFVGIMCDEYGLRFLKTPIEGIDGYLGVGSAGSVASGRISYTYGFDGPAVTVNTACSSSLVALHLAGQSLHRDECSLAVVSGVMLMATSFSFTEFSRQRGLAPDGRAKSYAEGADGTAWAEGAGTLLVERLSEARRKGHRVLAVVRGSAVNQDGASNGLTAPHGPSQEKLIREALAAAGLTSADVDAVEGHGTGTRLGDPIEAQALLATYGQGRAGNPLWLGSLKSNTGHTQSAAGIGGIIKMVKAMEHGRLPRTLHVDAPSSHVDWESGGVRLLTEPVPWPRAGRPRRAGVSSFGISGTNAHVIMEEPPVPEAPEPAPVDGALVPWVLSARSAEALRSQAAKLHPALAARHTVDSALTLATARTPMEHRAVVIGDTAADLLRGVEAVAAGTSAGHVVHGTTRNPGRTAFLFTGQGSQRLRMGLELHAAHPAFAKAFDAARDALDAHLDVPLTTILFAEEDPEQLLNRTEFTQPALFALEVALYRLAESWGIRPDYVTGHSIGEIAAAHVAGVLSLSDAAELVVARGRLMQALPGGGAMTAVQATEAEALATLAGREHQVSIAALNGPQSVVLSGDADVVAEIAGRFREQGRRTKDLPVSHAFHSPHMDGMLDEFTAVVAGLSFSAPRIPLVSDVTGELATAEELCRPGYWAEHVRRPVRFADAVETLHAERVRTFVEIGPDGTLSGLAKACLGDERQALVVPLLRRGRTEPVAVLTALAELYVQGVAPDWGAVLTGLGGRRVDLPTYAFQRERYWLDEPTAAGDITAVGLSSAEHPLLGAVTHLAADDSVVFSGRLSRQSHPWLADHVVHDTVLVPGTALLELATRAAAHVGCDVVEELTLQEPLVLPGQGGVRVQLSVGTPEQDGRRPIALHSLPDEAADEDAWTRHAAGWLAASATAEAPEGLTDWPPHGASEVDLEGLYDRLADTGFAYGPAFQGLHAVWQRDEELFAEVTLSAEHRDEAGAFGLHPALLDAALHALAWEAIRSGEAEGRLPFSWNGVRLHAVGADALRVRFSRENRDSIALTVADREGNAVASVGSFVSRPVTGGRIGGERRTFNDALFQVDWVPAGATGAASAAPGSVQYFASPAQVRAALASDAVTAATTVVDCVGAASDDLAAAVRTTTGEVLELLQQWLDRGPEAPARLALVTRGAIAAGPEGEVSDLAAAPVWGLVRSAQSEAPGRFVLIDHDGPAPAGPDTPGLSEALAGGEPQLAIRDAALLAPRLKTRTVTADATAPAAWQGTVLMTGGTGGLGALLARHLVTAHGARRLLLVSRRGPRAEGAESLVAELAELGATATVVSCDVTDREAVARLLATIPAEHPLTAVIHTAGVLDDGILTSLTPARLDKVLAPKADAALHLHELTQDMDLGAFVLFSSVAGTLGSPGQGSYAAGNAFLDALAHHRARRGLPATALAWGVWEPTGGMADTLQDADLKRMERYGVLPVSAELGMALFDAACDDPAAALVPVRLDRKALRTSGQELPPLLRGLVRTAARRAGSGAQTPSSAPGGPAADADALREKLAGLPEDRRLKAVADTVQDIVAAVLGHSGVDAIDPEAPFRDLGFDSLTSLELRNALNRATGLRLPATVVFDRPSVDDLAKHVFDQLDTLAPGAPVPAAPSGTLVTLFRAAHENGRLDRAIELLVSAAGIRPRSEGTGQLPPFPPAAGPDGAPVTVCFPSMIAISGPQEYDQFTAHIDGRAISVPALPGFAAGQSLPSSLPALVDALARGAARLADGRPLVLLGRSTGGWIAHAVAQRLAEQGMAPRSVVLIDTLDCPLDISDLSMVADQMLEEHSSQWLDDDRLVAMGGYIQLFEGWTPRKLSVPTLLVRAEERTGTHDRPRWALADTTVDVPGDHFTVLAEHAGTTAHAVTRWLDPVLADGADPDGARS</sequence>
<feature type="active site" description="Proton acceptor; for dehydratase activity" evidence="8">
    <location>
        <position position="962"/>
    </location>
</feature>
<dbReference type="Pfam" id="PF00698">
    <property type="entry name" value="Acyl_transf_1"/>
    <property type="match status" value="1"/>
</dbReference>
<dbReference type="SUPFAM" id="SSF47336">
    <property type="entry name" value="ACP-like"/>
    <property type="match status" value="1"/>
</dbReference>
<feature type="region of interest" description="N-terminal hotdog fold" evidence="8">
    <location>
        <begin position="930"/>
        <end position="1055"/>
    </location>
</feature>
<dbReference type="Pfam" id="PF14765">
    <property type="entry name" value="PS-DH"/>
    <property type="match status" value="1"/>
</dbReference>
<dbReference type="SUPFAM" id="SSF52151">
    <property type="entry name" value="FabD/lysophospholipase-like"/>
    <property type="match status" value="1"/>
</dbReference>
<dbReference type="PANTHER" id="PTHR43775">
    <property type="entry name" value="FATTY ACID SYNTHASE"/>
    <property type="match status" value="1"/>
</dbReference>